<dbReference type="Pfam" id="PF07396">
    <property type="entry name" value="Porin_O_P"/>
    <property type="match status" value="1"/>
</dbReference>
<reference evidence="1 2" key="1">
    <citation type="journal article" date="2019" name="Nat. Microbiol.">
        <title>Mediterranean grassland soil C-N compound turnover is dependent on rainfall and depth, and is mediated by genomically divergent microorganisms.</title>
        <authorList>
            <person name="Diamond S."/>
            <person name="Andeer P.F."/>
            <person name="Li Z."/>
            <person name="Crits-Christoph A."/>
            <person name="Burstein D."/>
            <person name="Anantharaman K."/>
            <person name="Lane K.R."/>
            <person name="Thomas B.C."/>
            <person name="Pan C."/>
            <person name="Northen T.R."/>
            <person name="Banfield J.F."/>
        </authorList>
    </citation>
    <scope>NUCLEOTIDE SEQUENCE [LARGE SCALE GENOMIC DNA]</scope>
    <source>
        <strain evidence="1">WS_1</strain>
    </source>
</reference>
<gene>
    <name evidence="1" type="ORF">E6K71_08450</name>
</gene>
<dbReference type="Proteomes" id="UP000316292">
    <property type="component" value="Unassembled WGS sequence"/>
</dbReference>
<organism evidence="1 2">
    <name type="scientific">Eiseniibacteriota bacterium</name>
    <dbReference type="NCBI Taxonomy" id="2212470"/>
    <lineage>
        <taxon>Bacteria</taxon>
        <taxon>Candidatus Eiseniibacteriota</taxon>
    </lineage>
</organism>
<dbReference type="InterPro" id="IPR010870">
    <property type="entry name" value="Porin_O/P"/>
</dbReference>
<comment type="caution">
    <text evidence="1">The sequence shown here is derived from an EMBL/GenBank/DDBJ whole genome shotgun (WGS) entry which is preliminary data.</text>
</comment>
<protein>
    <submittedName>
        <fullName evidence="1">Uncharacterized protein</fullName>
    </submittedName>
</protein>
<name>A0A538S9B7_UNCEI</name>
<sequence>MTPSPTLGAFARYDRWEPNKRAANRVDQDLMIGGLDWQPYKDVHVMPNVEATKYRAKGTATAPAHDDLQARVTFYYRFSKP</sequence>
<evidence type="ECO:0000313" key="2">
    <source>
        <dbReference type="Proteomes" id="UP000316292"/>
    </source>
</evidence>
<dbReference type="EMBL" id="VBOR01000091">
    <property type="protein sequence ID" value="TMQ47962.1"/>
    <property type="molecule type" value="Genomic_DNA"/>
</dbReference>
<accession>A0A538S9B7</accession>
<proteinExistence type="predicted"/>
<evidence type="ECO:0000313" key="1">
    <source>
        <dbReference type="EMBL" id="TMQ47962.1"/>
    </source>
</evidence>
<dbReference type="AlphaFoldDB" id="A0A538S9B7"/>